<dbReference type="GO" id="GO:0005737">
    <property type="term" value="C:cytoplasm"/>
    <property type="evidence" value="ECO:0007669"/>
    <property type="project" value="TreeGrafter"/>
</dbReference>
<gene>
    <name evidence="5" type="ORF">OLEA9_A086984</name>
</gene>
<dbReference type="PANTHER" id="PTHR12329">
    <property type="entry name" value="BCL2-ASSOCIATED ATHANOGENE"/>
    <property type="match status" value="1"/>
</dbReference>
<feature type="domain" description="BAG" evidence="4">
    <location>
        <begin position="127"/>
        <end position="205"/>
    </location>
</feature>
<dbReference type="InterPro" id="IPR036533">
    <property type="entry name" value="BAG_dom_sf"/>
</dbReference>
<dbReference type="SUPFAM" id="SSF54236">
    <property type="entry name" value="Ubiquitin-like"/>
    <property type="match status" value="1"/>
</dbReference>
<dbReference type="PROSITE" id="PS51035">
    <property type="entry name" value="BAG"/>
    <property type="match status" value="1"/>
</dbReference>
<dbReference type="PROSITE" id="PS50053">
    <property type="entry name" value="UBIQUITIN_2"/>
    <property type="match status" value="1"/>
</dbReference>
<dbReference type="GO" id="GO:0050821">
    <property type="term" value="P:protein stabilization"/>
    <property type="evidence" value="ECO:0007669"/>
    <property type="project" value="TreeGrafter"/>
</dbReference>
<evidence type="ECO:0000313" key="5">
    <source>
        <dbReference type="EMBL" id="CAA2958037.1"/>
    </source>
</evidence>
<dbReference type="InterPro" id="IPR000626">
    <property type="entry name" value="Ubiquitin-like_dom"/>
</dbReference>
<evidence type="ECO:0000256" key="1">
    <source>
        <dbReference type="ARBA" id="ARBA00023186"/>
    </source>
</evidence>
<dbReference type="Gramene" id="OE9A086984T1">
    <property type="protein sequence ID" value="OE9A086984C1"/>
    <property type="gene ID" value="OE9A086984"/>
</dbReference>
<dbReference type="Pfam" id="PF02179">
    <property type="entry name" value="BAG"/>
    <property type="match status" value="1"/>
</dbReference>
<dbReference type="GO" id="GO:0051087">
    <property type="term" value="F:protein-folding chaperone binding"/>
    <property type="evidence" value="ECO:0007669"/>
    <property type="project" value="InterPro"/>
</dbReference>
<dbReference type="SUPFAM" id="SSF63491">
    <property type="entry name" value="BAG domain"/>
    <property type="match status" value="1"/>
</dbReference>
<dbReference type="Pfam" id="PF00240">
    <property type="entry name" value="ubiquitin"/>
    <property type="match status" value="1"/>
</dbReference>
<proteinExistence type="predicted"/>
<name>A0A8S0PVW4_OLEEU</name>
<evidence type="ECO:0000259" key="3">
    <source>
        <dbReference type="PROSITE" id="PS50053"/>
    </source>
</evidence>
<keyword evidence="1" id="KW-0143">Chaperone</keyword>
<dbReference type="InterPro" id="IPR003103">
    <property type="entry name" value="BAG_domain"/>
</dbReference>
<comment type="caution">
    <text evidence="5">The sequence shown here is derived from an EMBL/GenBank/DDBJ whole genome shotgun (WGS) entry which is preliminary data.</text>
</comment>
<dbReference type="InterPro" id="IPR029071">
    <property type="entry name" value="Ubiquitin-like_domsf"/>
</dbReference>
<keyword evidence="6" id="KW-1185">Reference proteome</keyword>
<evidence type="ECO:0000313" key="6">
    <source>
        <dbReference type="Proteomes" id="UP000594638"/>
    </source>
</evidence>
<sequence>MKGSNSISENEKNSNIDVHKREDDSASHNWPSSIRITVSHGQNLHDVVVPANSTFGDLKLMVTQNIGLDPEMHKLLFRGKEKEDNEHLQFAGVKDMSKVLLMEDTTCTEERPVEVAQTSVVSKGGAAVAEIRKEVDKLSEQVSALQVVVDGGTKIDDKDIVYVTEMLMRHLLKLDGIEAEGEGKVQRKMEVRRIQSFVETMDILKSKNSNPFSNTDNSVSVSTEWETFESGSGSVNSMPTGPSSTKVIQDWDQFG</sequence>
<dbReference type="Gene3D" id="1.20.58.120">
    <property type="entry name" value="BAG domain"/>
    <property type="match status" value="1"/>
</dbReference>
<evidence type="ECO:0000256" key="2">
    <source>
        <dbReference type="SAM" id="MobiDB-lite"/>
    </source>
</evidence>
<organism evidence="5 6">
    <name type="scientific">Olea europaea subsp. europaea</name>
    <dbReference type="NCBI Taxonomy" id="158383"/>
    <lineage>
        <taxon>Eukaryota</taxon>
        <taxon>Viridiplantae</taxon>
        <taxon>Streptophyta</taxon>
        <taxon>Embryophyta</taxon>
        <taxon>Tracheophyta</taxon>
        <taxon>Spermatophyta</taxon>
        <taxon>Magnoliopsida</taxon>
        <taxon>eudicotyledons</taxon>
        <taxon>Gunneridae</taxon>
        <taxon>Pentapetalae</taxon>
        <taxon>asterids</taxon>
        <taxon>lamiids</taxon>
        <taxon>Lamiales</taxon>
        <taxon>Oleaceae</taxon>
        <taxon>Oleeae</taxon>
        <taxon>Olea</taxon>
    </lineage>
</organism>
<feature type="domain" description="Ubiquitin-like" evidence="3">
    <location>
        <begin position="32"/>
        <end position="102"/>
    </location>
</feature>
<dbReference type="Proteomes" id="UP000594638">
    <property type="component" value="Unassembled WGS sequence"/>
</dbReference>
<reference evidence="5 6" key="1">
    <citation type="submission" date="2019-12" db="EMBL/GenBank/DDBJ databases">
        <authorList>
            <person name="Alioto T."/>
            <person name="Alioto T."/>
            <person name="Gomez Garrido J."/>
        </authorList>
    </citation>
    <scope>NUCLEOTIDE SEQUENCE [LARGE SCALE GENOMIC DNA]</scope>
</reference>
<dbReference type="InterPro" id="IPR039773">
    <property type="entry name" value="BAG_chaperone_regulator"/>
</dbReference>
<dbReference type="EMBL" id="CACTIH010000250">
    <property type="protein sequence ID" value="CAA2958037.1"/>
    <property type="molecule type" value="Genomic_DNA"/>
</dbReference>
<dbReference type="GO" id="GO:0000774">
    <property type="term" value="F:adenyl-nucleotide exchange factor activity"/>
    <property type="evidence" value="ECO:0007669"/>
    <property type="project" value="TreeGrafter"/>
</dbReference>
<feature type="compositionally biased region" description="Basic and acidic residues" evidence="2">
    <location>
        <begin position="9"/>
        <end position="26"/>
    </location>
</feature>
<dbReference type="PANTHER" id="PTHR12329:SF49">
    <property type="entry name" value="BAG FAMILY MOLECULAR CHAPERONE REGULATOR 4-LIKE ISOFORM X1"/>
    <property type="match status" value="1"/>
</dbReference>
<dbReference type="AlphaFoldDB" id="A0A8S0PVW4"/>
<feature type="region of interest" description="Disordered" evidence="2">
    <location>
        <begin position="1"/>
        <end position="28"/>
    </location>
</feature>
<dbReference type="Gene3D" id="3.10.20.90">
    <property type="entry name" value="Phosphatidylinositol 3-kinase Catalytic Subunit, Chain A, domain 1"/>
    <property type="match status" value="1"/>
</dbReference>
<evidence type="ECO:0000259" key="4">
    <source>
        <dbReference type="PROSITE" id="PS51035"/>
    </source>
</evidence>
<protein>
    <submittedName>
        <fullName evidence="5">BAG family molecular chaperone regulator 4-like</fullName>
    </submittedName>
</protein>
<accession>A0A8S0PVW4</accession>
<dbReference type="SMART" id="SM00264">
    <property type="entry name" value="BAG"/>
    <property type="match status" value="1"/>
</dbReference>
<dbReference type="OrthoDB" id="417450at2759"/>